<keyword evidence="2 5" id="KW-0812">Transmembrane</keyword>
<protein>
    <submittedName>
        <fullName evidence="7">Gwa2 protein</fullName>
    </submittedName>
</protein>
<dbReference type="InterPro" id="IPR007016">
    <property type="entry name" value="O-antigen_ligase-rel_domated"/>
</dbReference>
<keyword evidence="4 5" id="KW-0472">Membrane</keyword>
<dbReference type="Proteomes" id="UP000051297">
    <property type="component" value="Unassembled WGS sequence"/>
</dbReference>
<evidence type="ECO:0000256" key="1">
    <source>
        <dbReference type="ARBA" id="ARBA00004141"/>
    </source>
</evidence>
<feature type="transmembrane region" description="Helical" evidence="5">
    <location>
        <begin position="159"/>
        <end position="177"/>
    </location>
</feature>
<evidence type="ECO:0000256" key="2">
    <source>
        <dbReference type="ARBA" id="ARBA00022692"/>
    </source>
</evidence>
<dbReference type="InterPro" id="IPR051533">
    <property type="entry name" value="WaaL-like"/>
</dbReference>
<feature type="transmembrane region" description="Helical" evidence="5">
    <location>
        <begin position="184"/>
        <end position="205"/>
    </location>
</feature>
<dbReference type="PANTHER" id="PTHR37422">
    <property type="entry name" value="TEICHURONIC ACID BIOSYNTHESIS PROTEIN TUAE"/>
    <property type="match status" value="1"/>
</dbReference>
<evidence type="ECO:0000313" key="7">
    <source>
        <dbReference type="EMBL" id="KRT67850.1"/>
    </source>
</evidence>
<gene>
    <name evidence="7" type="primary">gwa2</name>
    <name evidence="7" type="ORF">XU08_C0001G0262</name>
</gene>
<evidence type="ECO:0000313" key="8">
    <source>
        <dbReference type="Proteomes" id="UP000051297"/>
    </source>
</evidence>
<organism evidence="7 8">
    <name type="scientific">candidate division WWE3 bacterium CSP1-7</name>
    <dbReference type="NCBI Taxonomy" id="1576480"/>
    <lineage>
        <taxon>Bacteria</taxon>
        <taxon>Katanobacteria</taxon>
    </lineage>
</organism>
<accession>A0A0T5ZYG6</accession>
<name>A0A0T5ZYG6_UNCKA</name>
<feature type="transmembrane region" description="Helical" evidence="5">
    <location>
        <begin position="51"/>
        <end position="71"/>
    </location>
</feature>
<reference evidence="7 8" key="1">
    <citation type="submission" date="2015-05" db="EMBL/GenBank/DDBJ databases">
        <title>Critical biogeochemical functions in the subsurface are associated with bacteria from new phyla and little studied lineages.</title>
        <authorList>
            <person name="Hug L.A."/>
            <person name="Thomas B.C."/>
            <person name="Sharon I."/>
            <person name="Brown C.T."/>
            <person name="Sharma R."/>
            <person name="Hettich R.L."/>
            <person name="Wilkins M.J."/>
            <person name="Williams K.H."/>
            <person name="Singh A."/>
            <person name="Banfield J.F."/>
        </authorList>
    </citation>
    <scope>NUCLEOTIDE SEQUENCE [LARGE SCALE GENOMIC DNA]</scope>
    <source>
        <strain evidence="7">CSP1-7</strain>
    </source>
</reference>
<feature type="transmembrane region" description="Helical" evidence="5">
    <location>
        <begin position="91"/>
        <end position="111"/>
    </location>
</feature>
<evidence type="ECO:0000256" key="3">
    <source>
        <dbReference type="ARBA" id="ARBA00022989"/>
    </source>
</evidence>
<dbReference type="Pfam" id="PF04932">
    <property type="entry name" value="Wzy_C"/>
    <property type="match status" value="1"/>
</dbReference>
<evidence type="ECO:0000259" key="6">
    <source>
        <dbReference type="Pfam" id="PF04932"/>
    </source>
</evidence>
<dbReference type="PANTHER" id="PTHR37422:SF23">
    <property type="entry name" value="TEICHURONIC ACID BIOSYNTHESIS PROTEIN TUAE"/>
    <property type="match status" value="1"/>
</dbReference>
<feature type="transmembrane region" description="Helical" evidence="5">
    <location>
        <begin position="395"/>
        <end position="413"/>
    </location>
</feature>
<dbReference type="EMBL" id="LDXK01000001">
    <property type="protein sequence ID" value="KRT67850.1"/>
    <property type="molecule type" value="Genomic_DNA"/>
</dbReference>
<dbReference type="GO" id="GO:0016020">
    <property type="term" value="C:membrane"/>
    <property type="evidence" value="ECO:0007669"/>
    <property type="project" value="UniProtKB-SubCell"/>
</dbReference>
<comment type="caution">
    <text evidence="7">The sequence shown here is derived from an EMBL/GenBank/DDBJ whole genome shotgun (WGS) entry which is preliminary data.</text>
</comment>
<feature type="transmembrane region" description="Helical" evidence="5">
    <location>
        <begin position="244"/>
        <end position="263"/>
    </location>
</feature>
<dbReference type="STRING" id="1576480.XU08_C0001G0262"/>
<comment type="subcellular location">
    <subcellularLocation>
        <location evidence="1">Membrane</location>
        <topology evidence="1">Multi-pass membrane protein</topology>
    </subcellularLocation>
</comment>
<feature type="transmembrane region" description="Helical" evidence="5">
    <location>
        <begin position="361"/>
        <end position="383"/>
    </location>
</feature>
<feature type="domain" description="O-antigen ligase-related" evidence="6">
    <location>
        <begin position="253"/>
        <end position="378"/>
    </location>
</feature>
<dbReference type="AlphaFoldDB" id="A0A0T5ZYG6"/>
<feature type="transmembrane region" description="Helical" evidence="5">
    <location>
        <begin position="123"/>
        <end position="139"/>
    </location>
</feature>
<evidence type="ECO:0000256" key="4">
    <source>
        <dbReference type="ARBA" id="ARBA00023136"/>
    </source>
</evidence>
<evidence type="ECO:0000256" key="5">
    <source>
        <dbReference type="SAM" id="Phobius"/>
    </source>
</evidence>
<sequence>MGKFWGRIVEKAKKFRRSPFFPKPTSIYHQFFHKRNFQNIWREIDFSTGKLPAILVLLFSFIILVFPNNLAKHFVLPQSYVLGLLIDYLSPAIYLTEILVALLLLFSLRRLLKQKLKQPRKTFLILAGIFLMALLPSVWQGATALTTSGGFSLISLWRWLELALWLGFGFWVATFISKKGKKTLVLLLGIAVGWVSLLALGQFLTQHSLLGYWFMGEPNLSPSLGGVALGSWGGREVLRAYGTFPHPNVLGGILSVVLVWLAARKRWFGFGVGFAAVVASLSRTAWVSLAGGLTSLLSGFHSFLLWGDLSFSRRWELLESAGRMISSSPLAGVGLGQFTSVLPEFGLPSGLSLFIQPAHNIFALIAAESGIPALLAFLFLLAAAFRQTLRQKNRLITIALLQLVFLGFFDHYLYTSPQGLFLFSLIMGLSFSYSDN</sequence>
<keyword evidence="3 5" id="KW-1133">Transmembrane helix</keyword>
<proteinExistence type="predicted"/>
<dbReference type="PATRIC" id="fig|1576480.3.peg.260"/>